<dbReference type="AlphaFoldDB" id="A0AA48HVD8"/>
<feature type="compositionally biased region" description="Polar residues" evidence="3">
    <location>
        <begin position="571"/>
        <end position="583"/>
    </location>
</feature>
<sequence length="592" mass="65767">MKPAVTLFATLITGALIGAGAVSLLQTPSSSSGAETSSEKQPLYWVAPMDANYRRDKPGKSPMGMDLVPVYEDDDETLSPGTVKIAPHVVNNLGVRTAPVQLAELNNAINTVGYVQYDEDKLLHIHPRVEGWIEKLFVKAEGDPVKKDAPLYTLYSPQLVNAQEEFVLALKRNDNALIAAARERLKALQLSNDFIGKLEQQRKVSQSVTFYAPQSGVIDALKTREGYFVQPGNTLMSIAQLEQVWVEAEVFERDTAVVVQGQPVSMTLDYLPGKVWQGEVDYIYPTLNPKTRTLRVRLTFDNPELLLKPNMFAQVVIHAHAQAQSDALLVPKESVIRTGKQDRVVLALGEGRFKSVAVTIGRVTANHIEILEGLEQSDEVVTSAQFLLDSESSKQSDFKRMNHDEEPDSLWMAGKVNDVMPGHRMVNISHEPAEAWGWPEMTMDFTVAQQVDINELEAGQSLHFEVTKTTDGVYRVTEIHIMDTGHNMDTQETYPTATVQGLLNSLSVEDRVLNISREAIDKWQRPAATMDFRVDEDVDITNLLPGMSILFTFEVREDLYITTIEVLAGDSSNGDSRLQNHSSHAVKGANRD</sequence>
<dbReference type="PANTHER" id="PTHR30097:SF15">
    <property type="entry name" value="CATION EFFLUX SYSTEM PROTEIN CUSB"/>
    <property type="match status" value="1"/>
</dbReference>
<dbReference type="FunFam" id="2.40.30.170:FF:000010">
    <property type="entry name" value="Efflux RND transporter periplasmic adaptor subunit"/>
    <property type="match status" value="1"/>
</dbReference>
<name>A0AA48HVD8_9ALTE</name>
<dbReference type="Gene3D" id="2.40.30.170">
    <property type="match status" value="1"/>
</dbReference>
<dbReference type="GO" id="GO:0030288">
    <property type="term" value="C:outer membrane-bounded periplasmic space"/>
    <property type="evidence" value="ECO:0007669"/>
    <property type="project" value="TreeGrafter"/>
</dbReference>
<dbReference type="GO" id="GO:0060003">
    <property type="term" value="P:copper ion export"/>
    <property type="evidence" value="ECO:0007669"/>
    <property type="project" value="TreeGrafter"/>
</dbReference>
<dbReference type="Pfam" id="PF19335">
    <property type="entry name" value="HMBD"/>
    <property type="match status" value="1"/>
</dbReference>
<keyword evidence="2" id="KW-0813">Transport</keyword>
<dbReference type="Pfam" id="PF11604">
    <property type="entry name" value="CusF_Ec"/>
    <property type="match status" value="2"/>
</dbReference>
<dbReference type="InterPro" id="IPR021647">
    <property type="entry name" value="CusF_Ec"/>
</dbReference>
<dbReference type="InterPro" id="IPR045800">
    <property type="entry name" value="HMBD"/>
</dbReference>
<evidence type="ECO:0000256" key="1">
    <source>
        <dbReference type="ARBA" id="ARBA00009477"/>
    </source>
</evidence>
<dbReference type="Gene3D" id="2.40.50.320">
    <property type="entry name" value="Copper binding periplasmic protein CusF"/>
    <property type="match status" value="2"/>
</dbReference>
<evidence type="ECO:0000313" key="8">
    <source>
        <dbReference type="EMBL" id="BDX05260.1"/>
    </source>
</evidence>
<feature type="domain" description="Heavy metal binding" evidence="4">
    <location>
        <begin position="44"/>
        <end position="70"/>
    </location>
</feature>
<dbReference type="InterPro" id="IPR006143">
    <property type="entry name" value="RND_pump_MFP"/>
</dbReference>
<dbReference type="RefSeq" id="WP_338291229.1">
    <property type="nucleotide sequence ID" value="NZ_AP027272.1"/>
</dbReference>
<keyword evidence="9" id="KW-1185">Reference proteome</keyword>
<dbReference type="InterPro" id="IPR042230">
    <property type="entry name" value="CusF_sf"/>
</dbReference>
<dbReference type="GO" id="GO:0016020">
    <property type="term" value="C:membrane"/>
    <property type="evidence" value="ECO:0007669"/>
    <property type="project" value="InterPro"/>
</dbReference>
<dbReference type="Pfam" id="PF25869">
    <property type="entry name" value="3HB_CusB"/>
    <property type="match status" value="1"/>
</dbReference>
<dbReference type="Proteomes" id="UP001333710">
    <property type="component" value="Chromosome"/>
</dbReference>
<dbReference type="KEGG" id="pmaw:MACH26_07810"/>
<feature type="domain" description="CusB-like barrel-sandwich hybrid" evidence="6">
    <location>
        <begin position="124"/>
        <end position="239"/>
    </location>
</feature>
<dbReference type="InterPro" id="IPR058790">
    <property type="entry name" value="BSH_CusB"/>
</dbReference>
<reference evidence="8" key="1">
    <citation type="submission" date="2023-01" db="EMBL/GenBank/DDBJ databases">
        <title>Complete genome sequence of Planctobacterium marinum strain Dej080120_11.</title>
        <authorList>
            <person name="Ueki S."/>
            <person name="Maruyama F."/>
        </authorList>
    </citation>
    <scope>NUCLEOTIDE SEQUENCE</scope>
    <source>
        <strain evidence="8">Dej080120_11</strain>
    </source>
</reference>
<organism evidence="8 9">
    <name type="scientific">Planctobacterium marinum</name>
    <dbReference type="NCBI Taxonomy" id="1631968"/>
    <lineage>
        <taxon>Bacteria</taxon>
        <taxon>Pseudomonadati</taxon>
        <taxon>Pseudomonadota</taxon>
        <taxon>Gammaproteobacteria</taxon>
        <taxon>Alteromonadales</taxon>
        <taxon>Alteromonadaceae</taxon>
        <taxon>Planctobacterium</taxon>
    </lineage>
</organism>
<proteinExistence type="inferred from homology"/>
<dbReference type="Pfam" id="PF25919">
    <property type="entry name" value="BSH_CusB"/>
    <property type="match status" value="1"/>
</dbReference>
<evidence type="ECO:0000256" key="2">
    <source>
        <dbReference type="ARBA" id="ARBA00022448"/>
    </source>
</evidence>
<comment type="similarity">
    <text evidence="1">Belongs to the membrane fusion protein (MFP) (TC 8.A.1) family.</text>
</comment>
<evidence type="ECO:0000259" key="7">
    <source>
        <dbReference type="Pfam" id="PF25954"/>
    </source>
</evidence>
<dbReference type="Gene3D" id="2.40.420.20">
    <property type="match status" value="1"/>
</dbReference>
<feature type="region of interest" description="Disordered" evidence="3">
    <location>
        <begin position="571"/>
        <end position="592"/>
    </location>
</feature>
<gene>
    <name evidence="8" type="ORF">MACH26_07810</name>
</gene>
<dbReference type="GO" id="GO:0015679">
    <property type="term" value="P:plasma membrane copper ion transport"/>
    <property type="evidence" value="ECO:0007669"/>
    <property type="project" value="TreeGrafter"/>
</dbReference>
<dbReference type="GO" id="GO:0046914">
    <property type="term" value="F:transition metal ion binding"/>
    <property type="evidence" value="ECO:0007669"/>
    <property type="project" value="TreeGrafter"/>
</dbReference>
<dbReference type="InterPro" id="IPR058792">
    <property type="entry name" value="Beta-barrel_RND_2"/>
</dbReference>
<protein>
    <submittedName>
        <fullName evidence="8">Hemolysin D</fullName>
    </submittedName>
</protein>
<evidence type="ECO:0000313" key="9">
    <source>
        <dbReference type="Proteomes" id="UP001333710"/>
    </source>
</evidence>
<dbReference type="PANTHER" id="PTHR30097">
    <property type="entry name" value="CATION EFFLUX SYSTEM PROTEIN CUSB"/>
    <property type="match status" value="1"/>
</dbReference>
<dbReference type="EMBL" id="AP027272">
    <property type="protein sequence ID" value="BDX05260.1"/>
    <property type="molecule type" value="Genomic_DNA"/>
</dbReference>
<evidence type="ECO:0000259" key="5">
    <source>
        <dbReference type="Pfam" id="PF25869"/>
    </source>
</evidence>
<dbReference type="Gene3D" id="6.10.140.730">
    <property type="match status" value="1"/>
</dbReference>
<dbReference type="InterPro" id="IPR058791">
    <property type="entry name" value="3HB_CusB"/>
</dbReference>
<evidence type="ECO:0000256" key="3">
    <source>
        <dbReference type="SAM" id="MobiDB-lite"/>
    </source>
</evidence>
<dbReference type="NCBIfam" id="TIGR01730">
    <property type="entry name" value="RND_mfp"/>
    <property type="match status" value="1"/>
</dbReference>
<feature type="domain" description="CusB-like beta-barrel" evidence="7">
    <location>
        <begin position="243"/>
        <end position="319"/>
    </location>
</feature>
<feature type="domain" description="CusB-like three alpha-helical bundle" evidence="5">
    <location>
        <begin position="159"/>
        <end position="205"/>
    </location>
</feature>
<dbReference type="SUPFAM" id="SSF111369">
    <property type="entry name" value="HlyD-like secretion proteins"/>
    <property type="match status" value="1"/>
</dbReference>
<dbReference type="InterPro" id="IPR051909">
    <property type="entry name" value="MFP_Cation_Efflux"/>
</dbReference>
<dbReference type="Pfam" id="PF25954">
    <property type="entry name" value="Beta-barrel_RND_2"/>
    <property type="match status" value="1"/>
</dbReference>
<evidence type="ECO:0000259" key="4">
    <source>
        <dbReference type="Pfam" id="PF19335"/>
    </source>
</evidence>
<accession>A0AA48HVD8</accession>
<evidence type="ECO:0000259" key="6">
    <source>
        <dbReference type="Pfam" id="PF25919"/>
    </source>
</evidence>
<dbReference type="GO" id="GO:0022857">
    <property type="term" value="F:transmembrane transporter activity"/>
    <property type="evidence" value="ECO:0007669"/>
    <property type="project" value="InterPro"/>
</dbReference>